<feature type="compositionally biased region" description="Basic and acidic residues" evidence="1">
    <location>
        <begin position="129"/>
        <end position="139"/>
    </location>
</feature>
<protein>
    <submittedName>
        <fullName evidence="2">Uncharacterized protein</fullName>
    </submittedName>
</protein>
<evidence type="ECO:0000313" key="3">
    <source>
        <dbReference type="Proteomes" id="UP000596661"/>
    </source>
</evidence>
<dbReference type="EnsemblPlants" id="evm.model.05.425">
    <property type="protein sequence ID" value="cds.evm.model.05.425"/>
    <property type="gene ID" value="evm.TU.05.425"/>
</dbReference>
<evidence type="ECO:0000313" key="2">
    <source>
        <dbReference type="EnsemblPlants" id="cds.evm.model.05.425"/>
    </source>
</evidence>
<sequence>MDDHPFSCGGRRDSVVHGDGGGGAAGRRACGSDRMAGEGEEERWGVGSCGWTKGSWQRNSIKHGHGGERHGDGHNIEDYDEDDDDDYYKDGYYKDGKYYEQDPSLVQVSRVGGYTSSPRKATKAYCQDESNHGATLEHV</sequence>
<proteinExistence type="predicted"/>
<feature type="region of interest" description="Disordered" evidence="1">
    <location>
        <begin position="1"/>
        <end position="85"/>
    </location>
</feature>
<dbReference type="Proteomes" id="UP000596661">
    <property type="component" value="Chromosome 5"/>
</dbReference>
<keyword evidence="3" id="KW-1185">Reference proteome</keyword>
<feature type="region of interest" description="Disordered" evidence="1">
    <location>
        <begin position="113"/>
        <end position="139"/>
    </location>
</feature>
<organism evidence="2 3">
    <name type="scientific">Cannabis sativa</name>
    <name type="common">Hemp</name>
    <name type="synonym">Marijuana</name>
    <dbReference type="NCBI Taxonomy" id="3483"/>
    <lineage>
        <taxon>Eukaryota</taxon>
        <taxon>Viridiplantae</taxon>
        <taxon>Streptophyta</taxon>
        <taxon>Embryophyta</taxon>
        <taxon>Tracheophyta</taxon>
        <taxon>Spermatophyta</taxon>
        <taxon>Magnoliopsida</taxon>
        <taxon>eudicotyledons</taxon>
        <taxon>Gunneridae</taxon>
        <taxon>Pentapetalae</taxon>
        <taxon>rosids</taxon>
        <taxon>fabids</taxon>
        <taxon>Rosales</taxon>
        <taxon>Cannabaceae</taxon>
        <taxon>Cannabis</taxon>
    </lineage>
</organism>
<reference evidence="2" key="2">
    <citation type="submission" date="2021-03" db="UniProtKB">
        <authorList>
            <consortium name="EnsemblPlants"/>
        </authorList>
    </citation>
    <scope>IDENTIFICATION</scope>
</reference>
<reference evidence="2" key="1">
    <citation type="submission" date="2018-11" db="EMBL/GenBank/DDBJ databases">
        <authorList>
            <person name="Grassa J C."/>
        </authorList>
    </citation>
    <scope>NUCLEOTIDE SEQUENCE [LARGE SCALE GENOMIC DNA]</scope>
</reference>
<dbReference type="EMBL" id="UZAU01000422">
    <property type="status" value="NOT_ANNOTATED_CDS"/>
    <property type="molecule type" value="Genomic_DNA"/>
</dbReference>
<feature type="compositionally biased region" description="Basic and acidic residues" evidence="1">
    <location>
        <begin position="65"/>
        <end position="77"/>
    </location>
</feature>
<dbReference type="Gramene" id="evm.model.05.425">
    <property type="protein sequence ID" value="cds.evm.model.05.425"/>
    <property type="gene ID" value="evm.TU.05.425"/>
</dbReference>
<accession>A0A803PQD3</accession>
<feature type="compositionally biased region" description="Basic and acidic residues" evidence="1">
    <location>
        <begin position="1"/>
        <end position="16"/>
    </location>
</feature>
<evidence type="ECO:0000256" key="1">
    <source>
        <dbReference type="SAM" id="MobiDB-lite"/>
    </source>
</evidence>
<dbReference type="AlphaFoldDB" id="A0A803PQD3"/>
<name>A0A803PQD3_CANSA</name>